<proteinExistence type="predicted"/>
<feature type="non-terminal residue" evidence="1">
    <location>
        <position position="1"/>
    </location>
</feature>
<protein>
    <submittedName>
        <fullName evidence="1">Uncharacterized protein</fullName>
    </submittedName>
</protein>
<sequence length="195" mass="21911">DYVPCDFLPSEGIDMIDFDSMLNYYWKFFISGKDHATGEYMVFRAASLVDDHWEVLANVKADSIAVASTDFTNYSAPVYFWAIVDNEIRLYGTPETTNPGLGEYKVIEPASDAHVWTSVNWDQNAYLYGHPYLYAVDSKNNQVYEWDPITNGLESGQKKLVAGNTDGLAVDDETHLNHPQDVQSVNGTLYISQGT</sequence>
<comment type="caution">
    <text evidence="1">The sequence shown here is derived from an EMBL/GenBank/DDBJ whole genome shotgun (WGS) entry which is preliminary data.</text>
</comment>
<dbReference type="EMBL" id="JAAPAO010003048">
    <property type="protein sequence ID" value="KAF4646861.1"/>
    <property type="molecule type" value="Genomic_DNA"/>
</dbReference>
<dbReference type="OrthoDB" id="455134at2759"/>
<gene>
    <name evidence="1" type="ORF">FOL47_005535</name>
</gene>
<accession>A0A7J6KJW6</accession>
<name>A0A7J6KJW6_PERCH</name>
<organism evidence="1 2">
    <name type="scientific">Perkinsus chesapeaki</name>
    <name type="common">Clam parasite</name>
    <name type="synonym">Perkinsus andrewsi</name>
    <dbReference type="NCBI Taxonomy" id="330153"/>
    <lineage>
        <taxon>Eukaryota</taxon>
        <taxon>Sar</taxon>
        <taxon>Alveolata</taxon>
        <taxon>Perkinsozoa</taxon>
        <taxon>Perkinsea</taxon>
        <taxon>Perkinsida</taxon>
        <taxon>Perkinsidae</taxon>
        <taxon>Perkinsus</taxon>
    </lineage>
</organism>
<evidence type="ECO:0000313" key="1">
    <source>
        <dbReference type="EMBL" id="KAF4646861.1"/>
    </source>
</evidence>
<feature type="non-terminal residue" evidence="1">
    <location>
        <position position="195"/>
    </location>
</feature>
<reference evidence="1 2" key="1">
    <citation type="submission" date="2020-04" db="EMBL/GenBank/DDBJ databases">
        <title>Perkinsus chesapeaki whole genome sequence.</title>
        <authorList>
            <person name="Bogema D.R."/>
        </authorList>
    </citation>
    <scope>NUCLEOTIDE SEQUENCE [LARGE SCALE GENOMIC DNA]</scope>
    <source>
        <strain evidence="1">ATCC PRA-425</strain>
    </source>
</reference>
<keyword evidence="2" id="KW-1185">Reference proteome</keyword>
<dbReference type="AlphaFoldDB" id="A0A7J6KJW6"/>
<dbReference type="Proteomes" id="UP000591131">
    <property type="component" value="Unassembled WGS sequence"/>
</dbReference>
<evidence type="ECO:0000313" key="2">
    <source>
        <dbReference type="Proteomes" id="UP000591131"/>
    </source>
</evidence>